<name>A0AAE0EB59_9ROSI</name>
<sequence length="438" mass="49149">MWVDHPDFMNLVHRVWSIPYDGRHPHVVIGKLKNLKKALKSWNYEVFGDLNANISRKSAELRVILVDQTAIRDHIVRFYVDLFSSDSDLIDLDLSIVDDIVPSLVSQEENSLLVAILSADVIHEAVFAMDALSTPGSDGFSGRFFQLCWEIVGRDVILAVHDFFHSRVVTPGLNSNFIVLLPKMRDSITIGQFRPIVLEIGTLRIVLPSHPIVLMCFIRNAMGGNVAMKIDIHKAFDTLDWKFLCRVLRAFGFSQTFMGWIVGILGSLKLSVLINRSPAGYFGCSRGVRHGDPLSPILFGIAKDFLSKLLSRMVASDQFLPISSQRGFSAPTHLLYADDVLIFCRGTVRNLRRVVHAFRVYGSISGQLVNWTKSSIFFRSSVSPAPISSLQSLVGMQIGRLPFSYLGVPLFRGKPTKLVLMLIEDKILPKFAKWKDGY</sequence>
<evidence type="ECO:0000259" key="1">
    <source>
        <dbReference type="PROSITE" id="PS50878"/>
    </source>
</evidence>
<reference evidence="2" key="1">
    <citation type="journal article" date="2023" name="Plant J.">
        <title>Genome sequences and population genomics provide insights into the demographic history, inbreeding, and mutation load of two 'living fossil' tree species of Dipteronia.</title>
        <authorList>
            <person name="Feng Y."/>
            <person name="Comes H.P."/>
            <person name="Chen J."/>
            <person name="Zhu S."/>
            <person name="Lu R."/>
            <person name="Zhang X."/>
            <person name="Li P."/>
            <person name="Qiu J."/>
            <person name="Olsen K.M."/>
            <person name="Qiu Y."/>
        </authorList>
    </citation>
    <scope>NUCLEOTIDE SEQUENCE</scope>
    <source>
        <strain evidence="2">NBL</strain>
    </source>
</reference>
<feature type="domain" description="Reverse transcriptase" evidence="1">
    <location>
        <begin position="162"/>
        <end position="410"/>
    </location>
</feature>
<dbReference type="SUPFAM" id="SSF56672">
    <property type="entry name" value="DNA/RNA polymerases"/>
    <property type="match status" value="1"/>
</dbReference>
<organism evidence="2 3">
    <name type="scientific">Dipteronia sinensis</name>
    <dbReference type="NCBI Taxonomy" id="43782"/>
    <lineage>
        <taxon>Eukaryota</taxon>
        <taxon>Viridiplantae</taxon>
        <taxon>Streptophyta</taxon>
        <taxon>Embryophyta</taxon>
        <taxon>Tracheophyta</taxon>
        <taxon>Spermatophyta</taxon>
        <taxon>Magnoliopsida</taxon>
        <taxon>eudicotyledons</taxon>
        <taxon>Gunneridae</taxon>
        <taxon>Pentapetalae</taxon>
        <taxon>rosids</taxon>
        <taxon>malvids</taxon>
        <taxon>Sapindales</taxon>
        <taxon>Sapindaceae</taxon>
        <taxon>Hippocastanoideae</taxon>
        <taxon>Acereae</taxon>
        <taxon>Dipteronia</taxon>
    </lineage>
</organism>
<dbReference type="InterPro" id="IPR000477">
    <property type="entry name" value="RT_dom"/>
</dbReference>
<dbReference type="Proteomes" id="UP001281410">
    <property type="component" value="Unassembled WGS sequence"/>
</dbReference>
<comment type="caution">
    <text evidence="2">The sequence shown here is derived from an EMBL/GenBank/DDBJ whole genome shotgun (WGS) entry which is preliminary data.</text>
</comment>
<evidence type="ECO:0000313" key="3">
    <source>
        <dbReference type="Proteomes" id="UP001281410"/>
    </source>
</evidence>
<proteinExistence type="predicted"/>
<dbReference type="EMBL" id="JANJYJ010000003">
    <property type="protein sequence ID" value="KAK3221918.1"/>
    <property type="molecule type" value="Genomic_DNA"/>
</dbReference>
<keyword evidence="3" id="KW-1185">Reference proteome</keyword>
<dbReference type="InterPro" id="IPR052343">
    <property type="entry name" value="Retrotransposon-Effector_Assoc"/>
</dbReference>
<dbReference type="InterPro" id="IPR043502">
    <property type="entry name" value="DNA/RNA_pol_sf"/>
</dbReference>
<dbReference type="PROSITE" id="PS50878">
    <property type="entry name" value="RT_POL"/>
    <property type="match status" value="1"/>
</dbReference>
<protein>
    <recommendedName>
        <fullName evidence="1">Reverse transcriptase domain-containing protein</fullName>
    </recommendedName>
</protein>
<accession>A0AAE0EB59</accession>
<evidence type="ECO:0000313" key="2">
    <source>
        <dbReference type="EMBL" id="KAK3221918.1"/>
    </source>
</evidence>
<dbReference type="Pfam" id="PF00078">
    <property type="entry name" value="RVT_1"/>
    <property type="match status" value="1"/>
</dbReference>
<dbReference type="AlphaFoldDB" id="A0AAE0EB59"/>
<gene>
    <name evidence="2" type="ORF">Dsin_008943</name>
</gene>
<dbReference type="PANTHER" id="PTHR46890">
    <property type="entry name" value="NON-LTR RETROLELEMENT REVERSE TRANSCRIPTASE-LIKE PROTEIN-RELATED"/>
    <property type="match status" value="1"/>
</dbReference>
<dbReference type="PANTHER" id="PTHR46890:SF48">
    <property type="entry name" value="RNA-DIRECTED DNA POLYMERASE"/>
    <property type="match status" value="1"/>
</dbReference>